<sequence length="49" mass="5559">MLVGNKADKRHLRSVSTKEGAKLAEQEDIFFMETSALESLKLKVYSQKC</sequence>
<dbReference type="InterPro" id="IPR001806">
    <property type="entry name" value="Small_GTPase"/>
</dbReference>
<dbReference type="Pfam" id="PF00071">
    <property type="entry name" value="Ras"/>
    <property type="match status" value="1"/>
</dbReference>
<gene>
    <name evidence="1" type="ORF">MtrunA17_Chr1g0182951</name>
</gene>
<evidence type="ECO:0000313" key="1">
    <source>
        <dbReference type="EMBL" id="RHN79951.1"/>
    </source>
</evidence>
<dbReference type="AlphaFoldDB" id="A0A396JT57"/>
<comment type="caution">
    <text evidence="1">The sequence shown here is derived from an EMBL/GenBank/DDBJ whole genome shotgun (WGS) entry which is preliminary data.</text>
</comment>
<dbReference type="Gene3D" id="3.40.50.300">
    <property type="entry name" value="P-loop containing nucleotide triphosphate hydrolases"/>
    <property type="match status" value="1"/>
</dbReference>
<proteinExistence type="predicted"/>
<accession>A0A396JT57</accession>
<protein>
    <submittedName>
        <fullName evidence="1">Putative small GTPase superfamily, P-loop containing nucleoside triphosphate hydrolase</fullName>
    </submittedName>
</protein>
<evidence type="ECO:0000313" key="2">
    <source>
        <dbReference type="Proteomes" id="UP000265566"/>
    </source>
</evidence>
<name>A0A396JT57_MEDTR</name>
<reference evidence="2" key="1">
    <citation type="journal article" date="2018" name="Nat. Plants">
        <title>Whole-genome landscape of Medicago truncatula symbiotic genes.</title>
        <authorList>
            <person name="Pecrix Y."/>
            <person name="Staton S.E."/>
            <person name="Sallet E."/>
            <person name="Lelandais-Briere C."/>
            <person name="Moreau S."/>
            <person name="Carrere S."/>
            <person name="Blein T."/>
            <person name="Jardinaud M.F."/>
            <person name="Latrasse D."/>
            <person name="Zouine M."/>
            <person name="Zahm M."/>
            <person name="Kreplak J."/>
            <person name="Mayjonade B."/>
            <person name="Satge C."/>
            <person name="Perez M."/>
            <person name="Cauet S."/>
            <person name="Marande W."/>
            <person name="Chantry-Darmon C."/>
            <person name="Lopez-Roques C."/>
            <person name="Bouchez O."/>
            <person name="Berard A."/>
            <person name="Debelle F."/>
            <person name="Munos S."/>
            <person name="Bendahmane A."/>
            <person name="Berges H."/>
            <person name="Niebel A."/>
            <person name="Buitink J."/>
            <person name="Frugier F."/>
            <person name="Benhamed M."/>
            <person name="Crespi M."/>
            <person name="Gouzy J."/>
            <person name="Gamas P."/>
        </authorList>
    </citation>
    <scope>NUCLEOTIDE SEQUENCE [LARGE SCALE GENOMIC DNA]</scope>
    <source>
        <strain evidence="2">cv. Jemalong A17</strain>
    </source>
</reference>
<dbReference type="SUPFAM" id="SSF52540">
    <property type="entry name" value="P-loop containing nucleoside triphosphate hydrolases"/>
    <property type="match status" value="1"/>
</dbReference>
<dbReference type="GO" id="GO:0003924">
    <property type="term" value="F:GTPase activity"/>
    <property type="evidence" value="ECO:0007669"/>
    <property type="project" value="InterPro"/>
</dbReference>
<dbReference type="GO" id="GO:0005525">
    <property type="term" value="F:GTP binding"/>
    <property type="evidence" value="ECO:0007669"/>
    <property type="project" value="InterPro"/>
</dbReference>
<dbReference type="Gramene" id="rna3812">
    <property type="protein sequence ID" value="RHN79951.1"/>
    <property type="gene ID" value="gene3812"/>
</dbReference>
<dbReference type="EMBL" id="PSQE01000001">
    <property type="protein sequence ID" value="RHN79951.1"/>
    <property type="molecule type" value="Genomic_DNA"/>
</dbReference>
<dbReference type="InterPro" id="IPR027417">
    <property type="entry name" value="P-loop_NTPase"/>
</dbReference>
<keyword evidence="1" id="KW-0378">Hydrolase</keyword>
<dbReference type="Proteomes" id="UP000265566">
    <property type="component" value="Chromosome 1"/>
</dbReference>
<organism evidence="1 2">
    <name type="scientific">Medicago truncatula</name>
    <name type="common">Barrel medic</name>
    <name type="synonym">Medicago tribuloides</name>
    <dbReference type="NCBI Taxonomy" id="3880"/>
    <lineage>
        <taxon>Eukaryota</taxon>
        <taxon>Viridiplantae</taxon>
        <taxon>Streptophyta</taxon>
        <taxon>Embryophyta</taxon>
        <taxon>Tracheophyta</taxon>
        <taxon>Spermatophyta</taxon>
        <taxon>Magnoliopsida</taxon>
        <taxon>eudicotyledons</taxon>
        <taxon>Gunneridae</taxon>
        <taxon>Pentapetalae</taxon>
        <taxon>rosids</taxon>
        <taxon>fabids</taxon>
        <taxon>Fabales</taxon>
        <taxon>Fabaceae</taxon>
        <taxon>Papilionoideae</taxon>
        <taxon>50 kb inversion clade</taxon>
        <taxon>NPAAA clade</taxon>
        <taxon>Hologalegina</taxon>
        <taxon>IRL clade</taxon>
        <taxon>Trifolieae</taxon>
        <taxon>Medicago</taxon>
    </lineage>
</organism>